<protein>
    <submittedName>
        <fullName evidence="1">Uncharacterized protein</fullName>
    </submittedName>
</protein>
<proteinExistence type="predicted"/>
<dbReference type="EMBL" id="GBRH01193400">
    <property type="protein sequence ID" value="JAE04496.1"/>
    <property type="molecule type" value="Transcribed_RNA"/>
</dbReference>
<reference evidence="1" key="2">
    <citation type="journal article" date="2015" name="Data Brief">
        <title>Shoot transcriptome of the giant reed, Arundo donax.</title>
        <authorList>
            <person name="Barrero R.A."/>
            <person name="Guerrero F.D."/>
            <person name="Moolhuijzen P."/>
            <person name="Goolsby J.A."/>
            <person name="Tidwell J."/>
            <person name="Bellgard S.E."/>
            <person name="Bellgard M.I."/>
        </authorList>
    </citation>
    <scope>NUCLEOTIDE SEQUENCE</scope>
    <source>
        <tissue evidence="1">Shoot tissue taken approximately 20 cm above the soil surface</tissue>
    </source>
</reference>
<name>A0A0A9F2X2_ARUDO</name>
<organism evidence="1">
    <name type="scientific">Arundo donax</name>
    <name type="common">Giant reed</name>
    <name type="synonym">Donax arundinaceus</name>
    <dbReference type="NCBI Taxonomy" id="35708"/>
    <lineage>
        <taxon>Eukaryota</taxon>
        <taxon>Viridiplantae</taxon>
        <taxon>Streptophyta</taxon>
        <taxon>Embryophyta</taxon>
        <taxon>Tracheophyta</taxon>
        <taxon>Spermatophyta</taxon>
        <taxon>Magnoliopsida</taxon>
        <taxon>Liliopsida</taxon>
        <taxon>Poales</taxon>
        <taxon>Poaceae</taxon>
        <taxon>PACMAD clade</taxon>
        <taxon>Arundinoideae</taxon>
        <taxon>Arundineae</taxon>
        <taxon>Arundo</taxon>
    </lineage>
</organism>
<sequence>MLIRFFSKKKWSYVTFGKMALHRYSPTKMNLGRVSTGLSR</sequence>
<evidence type="ECO:0000313" key="1">
    <source>
        <dbReference type="EMBL" id="JAE04496.1"/>
    </source>
</evidence>
<dbReference type="AlphaFoldDB" id="A0A0A9F2X2"/>
<accession>A0A0A9F2X2</accession>
<reference evidence="1" key="1">
    <citation type="submission" date="2014-09" db="EMBL/GenBank/DDBJ databases">
        <authorList>
            <person name="Magalhaes I.L.F."/>
            <person name="Oliveira U."/>
            <person name="Santos F.R."/>
            <person name="Vidigal T.H.D.A."/>
            <person name="Brescovit A.D."/>
            <person name="Santos A.J."/>
        </authorList>
    </citation>
    <scope>NUCLEOTIDE SEQUENCE</scope>
    <source>
        <tissue evidence="1">Shoot tissue taken approximately 20 cm above the soil surface</tissue>
    </source>
</reference>